<name>X0BDC7_FUSOX</name>
<proteinExistence type="predicted"/>
<protein>
    <submittedName>
        <fullName evidence="1">Uncharacterized protein</fullName>
    </submittedName>
</protein>
<dbReference type="AlphaFoldDB" id="X0BDC7"/>
<dbReference type="HOGENOM" id="CLU_2979168_0_0_1"/>
<dbReference type="EMBL" id="JH659331">
    <property type="protein sequence ID" value="EXK43096.1"/>
    <property type="molecule type" value="Genomic_DNA"/>
</dbReference>
<accession>X0BDC7</accession>
<organism evidence="1">
    <name type="scientific">Fusarium oxysporum f. sp. melonis 26406</name>
    <dbReference type="NCBI Taxonomy" id="1089452"/>
    <lineage>
        <taxon>Eukaryota</taxon>
        <taxon>Fungi</taxon>
        <taxon>Dikarya</taxon>
        <taxon>Ascomycota</taxon>
        <taxon>Pezizomycotina</taxon>
        <taxon>Sordariomycetes</taxon>
        <taxon>Hypocreomycetidae</taxon>
        <taxon>Hypocreales</taxon>
        <taxon>Nectriaceae</taxon>
        <taxon>Fusarium</taxon>
        <taxon>Fusarium oxysporum species complex</taxon>
    </lineage>
</organism>
<reference evidence="1" key="2">
    <citation type="submission" date="2012-05" db="EMBL/GenBank/DDBJ databases">
        <title>Annotation of the Genome Sequence of Fusarium oxysporum f. sp. melonis 26406.</title>
        <authorList>
            <consortium name="The Broad Institute Genomics Platform"/>
            <person name="Ma L.-J."/>
            <person name="Corby-Kistler H."/>
            <person name="Broz K."/>
            <person name="Gale L.R."/>
            <person name="Jonkers W."/>
            <person name="O'Donnell K."/>
            <person name="Ploetz R."/>
            <person name="Steinberg C."/>
            <person name="Schwartz D.C."/>
            <person name="VanEtten H."/>
            <person name="Zhou S."/>
            <person name="Young S.K."/>
            <person name="Zeng Q."/>
            <person name="Gargeya S."/>
            <person name="Fitzgerald M."/>
            <person name="Abouelleil A."/>
            <person name="Alvarado L."/>
            <person name="Chapman S.B."/>
            <person name="Gainer-Dewar J."/>
            <person name="Goldberg J."/>
            <person name="Griggs A."/>
            <person name="Gujja S."/>
            <person name="Hansen M."/>
            <person name="Howarth C."/>
            <person name="Imamovic A."/>
            <person name="Ireland A."/>
            <person name="Larimer J."/>
            <person name="McCowan C."/>
            <person name="Murphy C."/>
            <person name="Pearson M."/>
            <person name="Poon T.W."/>
            <person name="Priest M."/>
            <person name="Roberts A."/>
            <person name="Saif S."/>
            <person name="Shea T."/>
            <person name="Sykes S."/>
            <person name="Wortman J."/>
            <person name="Nusbaum C."/>
            <person name="Birren B."/>
        </authorList>
    </citation>
    <scope>NUCLEOTIDE SEQUENCE</scope>
    <source>
        <strain evidence="1">26406</strain>
    </source>
</reference>
<sequence length="58" mass="6980">MSVLQTQMNSPSNFYGEKVVIRIVEQPWLNKDNSEDHNTEDHMSMQRVLWEFLERLEV</sequence>
<evidence type="ECO:0000313" key="1">
    <source>
        <dbReference type="EMBL" id="EXK43096.1"/>
    </source>
</evidence>
<gene>
    <name evidence="1" type="ORF">FOMG_05770</name>
</gene>
<reference evidence="1" key="1">
    <citation type="submission" date="2012-04" db="EMBL/GenBank/DDBJ databases">
        <title>The Genome Sequence of Fusarium oxysporum melonis.</title>
        <authorList>
            <consortium name="The Broad Institute Genome Sequencing Platform"/>
            <person name="Ma L.-J."/>
            <person name="Gale L.R."/>
            <person name="Schwartz D.C."/>
            <person name="Zhou S."/>
            <person name="Corby-Kistler H."/>
            <person name="Young S.K."/>
            <person name="Zeng Q."/>
            <person name="Gargeya S."/>
            <person name="Fitzgerald M."/>
            <person name="Haas B."/>
            <person name="Abouelleil A."/>
            <person name="Alvarado L."/>
            <person name="Arachchi H.M."/>
            <person name="Berlin A."/>
            <person name="Brown A."/>
            <person name="Chapman S.B."/>
            <person name="Chen Z."/>
            <person name="Dunbar C."/>
            <person name="Freedman E."/>
            <person name="Gearin G."/>
            <person name="Goldberg J."/>
            <person name="Griggs A."/>
            <person name="Gujja S."/>
            <person name="Heiman D."/>
            <person name="Howarth C."/>
            <person name="Larson L."/>
            <person name="Lui A."/>
            <person name="MacDonald P.J.P."/>
            <person name="Montmayeur A."/>
            <person name="Murphy C."/>
            <person name="Neiman D."/>
            <person name="Pearson M."/>
            <person name="Priest M."/>
            <person name="Roberts A."/>
            <person name="Saif S."/>
            <person name="Shea T."/>
            <person name="Shenoy N."/>
            <person name="Sisk P."/>
            <person name="Stolte C."/>
            <person name="Sykes S."/>
            <person name="Wortman J."/>
            <person name="Nusbaum C."/>
            <person name="Birren B."/>
        </authorList>
    </citation>
    <scope>NUCLEOTIDE SEQUENCE</scope>
    <source>
        <strain evidence="1">26406</strain>
    </source>
</reference>
<dbReference type="VEuPathDB" id="FungiDB:FOMG_05770"/>
<dbReference type="Proteomes" id="UP000030703">
    <property type="component" value="Unassembled WGS sequence"/>
</dbReference>